<dbReference type="Proteomes" id="UP000799779">
    <property type="component" value="Unassembled WGS sequence"/>
</dbReference>
<reference evidence="6" key="1">
    <citation type="journal article" date="2020" name="Stud. Mycol.">
        <title>101 Dothideomycetes genomes: a test case for predicting lifestyles and emergence of pathogens.</title>
        <authorList>
            <person name="Haridas S."/>
            <person name="Albert R."/>
            <person name="Binder M."/>
            <person name="Bloem J."/>
            <person name="Labutti K."/>
            <person name="Salamov A."/>
            <person name="Andreopoulos B."/>
            <person name="Baker S."/>
            <person name="Barry K."/>
            <person name="Bills G."/>
            <person name="Bluhm B."/>
            <person name="Cannon C."/>
            <person name="Castanera R."/>
            <person name="Culley D."/>
            <person name="Daum C."/>
            <person name="Ezra D."/>
            <person name="Gonzalez J."/>
            <person name="Henrissat B."/>
            <person name="Kuo A."/>
            <person name="Liang C."/>
            <person name="Lipzen A."/>
            <person name="Lutzoni F."/>
            <person name="Magnuson J."/>
            <person name="Mondo S."/>
            <person name="Nolan M."/>
            <person name="Ohm R."/>
            <person name="Pangilinan J."/>
            <person name="Park H.-J."/>
            <person name="Ramirez L."/>
            <person name="Alfaro M."/>
            <person name="Sun H."/>
            <person name="Tritt A."/>
            <person name="Yoshinaga Y."/>
            <person name="Zwiers L.-H."/>
            <person name="Turgeon B."/>
            <person name="Goodwin S."/>
            <person name="Spatafora J."/>
            <person name="Crous P."/>
            <person name="Grigoriev I."/>
        </authorList>
    </citation>
    <scope>NUCLEOTIDE SEQUENCE</scope>
    <source>
        <strain evidence="6">CBS 123094</strain>
    </source>
</reference>
<dbReference type="PANTHER" id="PTHR31465">
    <property type="entry name" value="PROTEIN RTA1-RELATED"/>
    <property type="match status" value="1"/>
</dbReference>
<dbReference type="OrthoDB" id="3358017at2759"/>
<keyword evidence="3 5" id="KW-1133">Transmembrane helix</keyword>
<dbReference type="GO" id="GO:0016020">
    <property type="term" value="C:membrane"/>
    <property type="evidence" value="ECO:0007669"/>
    <property type="project" value="UniProtKB-SubCell"/>
</dbReference>
<evidence type="ECO:0000313" key="7">
    <source>
        <dbReference type="Proteomes" id="UP000799779"/>
    </source>
</evidence>
<protein>
    <submittedName>
        <fullName evidence="6">RTA1-domain-containing protein</fullName>
    </submittedName>
</protein>
<evidence type="ECO:0000256" key="3">
    <source>
        <dbReference type="ARBA" id="ARBA00022989"/>
    </source>
</evidence>
<keyword evidence="4 5" id="KW-0472">Membrane</keyword>
<feature type="transmembrane region" description="Helical" evidence="5">
    <location>
        <begin position="52"/>
        <end position="74"/>
    </location>
</feature>
<sequence>MGLPENYHPSLDDPNAWVPYRYIPSKAAAIVFVIVFSITTFLHIFQLIKKRTWYFIPLVIGGFFEIIGYIGRIISIQDIWKLGPYIIQSLLLLVAPALFAASVYIILGRIILMVDGERYSLIRQKWLTKIFVTGDVLSFMVQGGATISSMHTGERLIIVGLVLQLVFFGLFIVVAGLFHYRLVNDTPSKSLSLPFRHSRRLTVSSTAPINGTRRVNIHELPWKSHLYVLYSASILILIRSLFRLIEYAQGNGGYLLKHEYFLYVFDAMLMFFTMVIFNWIHPSEITDCYKKRMTEEEGLGMHATRDAYLGTDNHESIRMDSSTKGAV</sequence>
<evidence type="ECO:0000256" key="4">
    <source>
        <dbReference type="ARBA" id="ARBA00023136"/>
    </source>
</evidence>
<evidence type="ECO:0000313" key="6">
    <source>
        <dbReference type="EMBL" id="KAF1997815.1"/>
    </source>
</evidence>
<evidence type="ECO:0000256" key="2">
    <source>
        <dbReference type="ARBA" id="ARBA00022692"/>
    </source>
</evidence>
<keyword evidence="2 5" id="KW-0812">Transmembrane</keyword>
<dbReference type="EMBL" id="ML977609">
    <property type="protein sequence ID" value="KAF1997815.1"/>
    <property type="molecule type" value="Genomic_DNA"/>
</dbReference>
<evidence type="ECO:0000256" key="1">
    <source>
        <dbReference type="ARBA" id="ARBA00004141"/>
    </source>
</evidence>
<feature type="transmembrane region" description="Helical" evidence="5">
    <location>
        <begin position="260"/>
        <end position="280"/>
    </location>
</feature>
<feature type="transmembrane region" description="Helical" evidence="5">
    <location>
        <begin position="157"/>
        <end position="180"/>
    </location>
</feature>
<feature type="transmembrane region" description="Helical" evidence="5">
    <location>
        <begin position="126"/>
        <end position="145"/>
    </location>
</feature>
<organism evidence="6 7">
    <name type="scientific">Amniculicola lignicola CBS 123094</name>
    <dbReference type="NCBI Taxonomy" id="1392246"/>
    <lineage>
        <taxon>Eukaryota</taxon>
        <taxon>Fungi</taxon>
        <taxon>Dikarya</taxon>
        <taxon>Ascomycota</taxon>
        <taxon>Pezizomycotina</taxon>
        <taxon>Dothideomycetes</taxon>
        <taxon>Pleosporomycetidae</taxon>
        <taxon>Pleosporales</taxon>
        <taxon>Amniculicolaceae</taxon>
        <taxon>Amniculicola</taxon>
    </lineage>
</organism>
<dbReference type="InterPro" id="IPR007568">
    <property type="entry name" value="RTA1"/>
</dbReference>
<dbReference type="AlphaFoldDB" id="A0A6A5WF73"/>
<keyword evidence="7" id="KW-1185">Reference proteome</keyword>
<dbReference type="PANTHER" id="PTHR31465:SF1">
    <property type="entry name" value="PROTEIN RTA1-RELATED"/>
    <property type="match status" value="1"/>
</dbReference>
<gene>
    <name evidence="6" type="ORF">P154DRAFT_496366</name>
</gene>
<feature type="transmembrane region" description="Helical" evidence="5">
    <location>
        <begin position="27"/>
        <end position="45"/>
    </location>
</feature>
<proteinExistence type="predicted"/>
<evidence type="ECO:0000256" key="5">
    <source>
        <dbReference type="SAM" id="Phobius"/>
    </source>
</evidence>
<dbReference type="Pfam" id="PF04479">
    <property type="entry name" value="RTA1"/>
    <property type="match status" value="1"/>
</dbReference>
<name>A0A6A5WF73_9PLEO</name>
<feature type="transmembrane region" description="Helical" evidence="5">
    <location>
        <begin position="86"/>
        <end position="114"/>
    </location>
</feature>
<accession>A0A6A5WF73</accession>
<feature type="transmembrane region" description="Helical" evidence="5">
    <location>
        <begin position="226"/>
        <end position="245"/>
    </location>
</feature>
<comment type="subcellular location">
    <subcellularLocation>
        <location evidence="1">Membrane</location>
        <topology evidence="1">Multi-pass membrane protein</topology>
    </subcellularLocation>
</comment>